<reference evidence="2" key="2">
    <citation type="submission" date="2023-05" db="EMBL/GenBank/DDBJ databases">
        <authorList>
            <consortium name="Lawrence Berkeley National Laboratory"/>
            <person name="Steindorff A."/>
            <person name="Hensen N."/>
            <person name="Bonometti L."/>
            <person name="Westerberg I."/>
            <person name="Brannstrom I.O."/>
            <person name="Guillou S."/>
            <person name="Cros-Aarteil S."/>
            <person name="Calhoun S."/>
            <person name="Haridas S."/>
            <person name="Kuo A."/>
            <person name="Mondo S."/>
            <person name="Pangilinan J."/>
            <person name="Riley R."/>
            <person name="Labutti K."/>
            <person name="Andreopoulos B."/>
            <person name="Lipzen A."/>
            <person name="Chen C."/>
            <person name="Yanf M."/>
            <person name="Daum C."/>
            <person name="Ng V."/>
            <person name="Clum A."/>
            <person name="Ohm R."/>
            <person name="Martin F."/>
            <person name="Silar P."/>
            <person name="Natvig D."/>
            <person name="Lalanne C."/>
            <person name="Gautier V."/>
            <person name="Ament-Velasquez S.L."/>
            <person name="Kruys A."/>
            <person name="Hutchinson M.I."/>
            <person name="Powell A.J."/>
            <person name="Barry K."/>
            <person name="Miller A.N."/>
            <person name="Grigoriev I.V."/>
            <person name="Debuchy R."/>
            <person name="Gladieux P."/>
            <person name="Thoren M.H."/>
            <person name="Johannesson H."/>
        </authorList>
    </citation>
    <scope>NUCLEOTIDE SEQUENCE</scope>
    <source>
        <strain evidence="2">PSN243</strain>
    </source>
</reference>
<dbReference type="AlphaFoldDB" id="A0AAV9GIJ2"/>
<keyword evidence="1" id="KW-0812">Transmembrane</keyword>
<feature type="transmembrane region" description="Helical" evidence="1">
    <location>
        <begin position="321"/>
        <end position="340"/>
    </location>
</feature>
<evidence type="ECO:0000313" key="3">
    <source>
        <dbReference type="Proteomes" id="UP001321760"/>
    </source>
</evidence>
<comment type="caution">
    <text evidence="2">The sequence shown here is derived from an EMBL/GenBank/DDBJ whole genome shotgun (WGS) entry which is preliminary data.</text>
</comment>
<reference evidence="2" key="1">
    <citation type="journal article" date="2023" name="Mol. Phylogenet. Evol.">
        <title>Genome-scale phylogeny and comparative genomics of the fungal order Sordariales.</title>
        <authorList>
            <person name="Hensen N."/>
            <person name="Bonometti L."/>
            <person name="Westerberg I."/>
            <person name="Brannstrom I.O."/>
            <person name="Guillou S."/>
            <person name="Cros-Aarteil S."/>
            <person name="Calhoun S."/>
            <person name="Haridas S."/>
            <person name="Kuo A."/>
            <person name="Mondo S."/>
            <person name="Pangilinan J."/>
            <person name="Riley R."/>
            <person name="LaButti K."/>
            <person name="Andreopoulos B."/>
            <person name="Lipzen A."/>
            <person name="Chen C."/>
            <person name="Yan M."/>
            <person name="Daum C."/>
            <person name="Ng V."/>
            <person name="Clum A."/>
            <person name="Steindorff A."/>
            <person name="Ohm R.A."/>
            <person name="Martin F."/>
            <person name="Silar P."/>
            <person name="Natvig D.O."/>
            <person name="Lalanne C."/>
            <person name="Gautier V."/>
            <person name="Ament-Velasquez S.L."/>
            <person name="Kruys A."/>
            <person name="Hutchinson M.I."/>
            <person name="Powell A.J."/>
            <person name="Barry K."/>
            <person name="Miller A.N."/>
            <person name="Grigoriev I.V."/>
            <person name="Debuchy R."/>
            <person name="Gladieux P."/>
            <person name="Hiltunen Thoren M."/>
            <person name="Johannesson H."/>
        </authorList>
    </citation>
    <scope>NUCLEOTIDE SEQUENCE</scope>
    <source>
        <strain evidence="2">PSN243</strain>
    </source>
</reference>
<evidence type="ECO:0000313" key="2">
    <source>
        <dbReference type="EMBL" id="KAK4447974.1"/>
    </source>
</evidence>
<sequence length="352" mass="39012">MTLNVDRRHRTDILQLVKELAKPGTVMTITEGDLQNLPKDDQEPLLLDGQPLSVSCGDTKASTFNDNTVEQIIERKHGRAIPDATTTTHIPQVQHVPVPQLNATNLSLDSTLTLNEADEMPTKPKFILLCVNQGAQIRLRQIKVQPLWNDEALFERLLTSYQDVRKGPRWKNWLVGPQSMRYVKLELLQRLLSGQVVGNIELDSIPPLEQVTAGNYEYSPCPPRIGRFPLDPRLVMHSFLHPEDHLGSVGLTSLPKKLNGPLRSQGDARAGQRPEGWGIYIVEGYRWSLFRKIGFCATVVSMVLSVSWCFCTGDVQGGTGVGNLCMAFLGALLCVVLLGIKVAGPVEMYVDG</sequence>
<evidence type="ECO:0000256" key="1">
    <source>
        <dbReference type="SAM" id="Phobius"/>
    </source>
</evidence>
<dbReference type="EMBL" id="MU865946">
    <property type="protein sequence ID" value="KAK4447974.1"/>
    <property type="molecule type" value="Genomic_DNA"/>
</dbReference>
<organism evidence="2 3">
    <name type="scientific">Podospora aff. communis PSN243</name>
    <dbReference type="NCBI Taxonomy" id="3040156"/>
    <lineage>
        <taxon>Eukaryota</taxon>
        <taxon>Fungi</taxon>
        <taxon>Dikarya</taxon>
        <taxon>Ascomycota</taxon>
        <taxon>Pezizomycotina</taxon>
        <taxon>Sordariomycetes</taxon>
        <taxon>Sordariomycetidae</taxon>
        <taxon>Sordariales</taxon>
        <taxon>Podosporaceae</taxon>
        <taxon>Podospora</taxon>
    </lineage>
</organism>
<keyword evidence="3" id="KW-1185">Reference proteome</keyword>
<dbReference type="Proteomes" id="UP001321760">
    <property type="component" value="Unassembled WGS sequence"/>
</dbReference>
<accession>A0AAV9GIJ2</accession>
<proteinExistence type="predicted"/>
<name>A0AAV9GIJ2_9PEZI</name>
<keyword evidence="1" id="KW-0472">Membrane</keyword>
<protein>
    <submittedName>
        <fullName evidence="2">Uncharacterized protein</fullName>
    </submittedName>
</protein>
<gene>
    <name evidence="2" type="ORF">QBC34DRAFT_381806</name>
</gene>
<feature type="transmembrane region" description="Helical" evidence="1">
    <location>
        <begin position="293"/>
        <end position="315"/>
    </location>
</feature>
<keyword evidence="1" id="KW-1133">Transmembrane helix</keyword>